<organism evidence="1 2">
    <name type="scientific">Clonorchis sinensis</name>
    <name type="common">Chinese liver fluke</name>
    <dbReference type="NCBI Taxonomy" id="79923"/>
    <lineage>
        <taxon>Eukaryota</taxon>
        <taxon>Metazoa</taxon>
        <taxon>Spiralia</taxon>
        <taxon>Lophotrochozoa</taxon>
        <taxon>Platyhelminthes</taxon>
        <taxon>Trematoda</taxon>
        <taxon>Digenea</taxon>
        <taxon>Opisthorchiida</taxon>
        <taxon>Opisthorchiata</taxon>
        <taxon>Opisthorchiidae</taxon>
        <taxon>Clonorchis</taxon>
    </lineage>
</organism>
<gene>
    <name evidence="1" type="ORF">CLF_106534</name>
</gene>
<accession>G7YFB1</accession>
<keyword evidence="2" id="KW-1185">Reference proteome</keyword>
<dbReference type="AlphaFoldDB" id="G7YFB1"/>
<protein>
    <submittedName>
        <fullName evidence="1">Uncharacterized protein</fullName>
    </submittedName>
</protein>
<sequence>MQRAFSCQFEKLATLKSDIRTAMRRNFDNNYPNRVPKTKIPTLYTDECESGDQQQGVNVPFAIKAQIRQVDGTQILTVNSDTSVTTKLEPFNFWDGMNNKESLLYTLERRIPANDLQKQLTEYYLEIRYLKQALTSDISLEFSERLYSRWEWKAVEAFDYCRFLKIRGGWTLSDICKPLESVVLSHRLYWLRTPIQITSTCTRTFMRKEPEVAISNFSADSSRSSYCTLSPCTVHLYHSVGLSFARLMWSVGKHYTLFKVCEQGDASNFRKSASTLVPSTKKVNDLSWEKRFENLLQVSHREVQSLFYFSSLHKDTPDVAQSSP</sequence>
<name>G7YFB1_CLOSI</name>
<dbReference type="EMBL" id="DF143179">
    <property type="protein sequence ID" value="GAA51644.1"/>
    <property type="molecule type" value="Genomic_DNA"/>
</dbReference>
<dbReference type="Proteomes" id="UP000008909">
    <property type="component" value="Unassembled WGS sequence"/>
</dbReference>
<reference evidence="1" key="1">
    <citation type="journal article" date="2011" name="Genome Biol.">
        <title>The draft genome of the carcinogenic human liver fluke Clonorchis sinensis.</title>
        <authorList>
            <person name="Wang X."/>
            <person name="Chen W."/>
            <person name="Huang Y."/>
            <person name="Sun J."/>
            <person name="Men J."/>
            <person name="Liu H."/>
            <person name="Luo F."/>
            <person name="Guo L."/>
            <person name="Lv X."/>
            <person name="Deng C."/>
            <person name="Zhou C."/>
            <person name="Fan Y."/>
            <person name="Li X."/>
            <person name="Huang L."/>
            <person name="Hu Y."/>
            <person name="Liang C."/>
            <person name="Hu X."/>
            <person name="Xu J."/>
            <person name="Yu X."/>
        </authorList>
    </citation>
    <scope>NUCLEOTIDE SEQUENCE [LARGE SCALE GENOMIC DNA]</scope>
    <source>
        <strain evidence="1">Henan</strain>
    </source>
</reference>
<proteinExistence type="predicted"/>
<reference key="2">
    <citation type="submission" date="2011-10" db="EMBL/GenBank/DDBJ databases">
        <title>The genome and transcriptome sequence of Clonorchis sinensis provide insights into the carcinogenic liver fluke.</title>
        <authorList>
            <person name="Wang X."/>
            <person name="Huang Y."/>
            <person name="Chen W."/>
            <person name="Liu H."/>
            <person name="Guo L."/>
            <person name="Chen Y."/>
            <person name="Luo F."/>
            <person name="Zhou W."/>
            <person name="Sun J."/>
            <person name="Mao Q."/>
            <person name="Liang P."/>
            <person name="Zhou C."/>
            <person name="Tian Y."/>
            <person name="Men J."/>
            <person name="Lv X."/>
            <person name="Huang L."/>
            <person name="Zhou J."/>
            <person name="Hu Y."/>
            <person name="Li R."/>
            <person name="Zhang F."/>
            <person name="Lei H."/>
            <person name="Li X."/>
            <person name="Hu X."/>
            <person name="Liang C."/>
            <person name="Xu J."/>
            <person name="Wu Z."/>
            <person name="Yu X."/>
        </authorList>
    </citation>
    <scope>NUCLEOTIDE SEQUENCE</scope>
    <source>
        <strain>Henan</strain>
    </source>
</reference>
<evidence type="ECO:0000313" key="2">
    <source>
        <dbReference type="Proteomes" id="UP000008909"/>
    </source>
</evidence>
<evidence type="ECO:0000313" key="1">
    <source>
        <dbReference type="EMBL" id="GAA51644.1"/>
    </source>
</evidence>